<keyword evidence="5 11" id="KW-1133">Transmembrane helix</keyword>
<dbReference type="SUPFAM" id="SSF46966">
    <property type="entry name" value="Spectrin repeat"/>
    <property type="match status" value="3"/>
</dbReference>
<evidence type="ECO:0000256" key="3">
    <source>
        <dbReference type="ARBA" id="ARBA00022692"/>
    </source>
</evidence>
<sequence length="549" mass="63452">MHKRICDLGDTLLLHADTTEASRIEDTVTSLGQLLYTVINSSDAQQLHLDSVHQECLECEKLIEDLLIWLRSTHIVLHKVIPKTHKELLIDLARCQDTLSGFIHLEHKHQQLLAKEKAIFKLVPREGFNILHERIQLLDKQWAELQQQTVLREHRVTQDLSRWTTFNEHLKSIMDWTNSFIEEAGSYKDMLVEDSLNKMKSEYKQQLQEKELEKQEVLLQGRQLIMISCESQSSDIELKLLLLEDKWHKLKDILVARQHKLQETVSVRRQLKINLKNLNLWLSFVENQQTTRTSFIKCGLDQSEKKFKESQELQLDIQHHSTDVSSVLNLCTVLLRNPDVCSTKTECITLQHTMNNLVKRWQNVCTVTLQRINRSPNMSSTPSFETPASPNREAGRDSRDGQASARQDFEKSSRIDILLHQQVKSLDDCDVKLTRLESALSAKGDIQQKQPLSGVLFPALHIRNQEKNNLDTEPERSVMASYYKKHAGHTALFMRVIRAALPLYLLFLLLLLLFCLLPVCEDEYQCTFGNNLHHSISPMLHYTDGAPPT</sequence>
<evidence type="ECO:0000313" key="13">
    <source>
        <dbReference type="EMBL" id="CAG5123827.1"/>
    </source>
</evidence>
<organism evidence="13 14">
    <name type="scientific">Candidula unifasciata</name>
    <dbReference type="NCBI Taxonomy" id="100452"/>
    <lineage>
        <taxon>Eukaryota</taxon>
        <taxon>Metazoa</taxon>
        <taxon>Spiralia</taxon>
        <taxon>Lophotrochozoa</taxon>
        <taxon>Mollusca</taxon>
        <taxon>Gastropoda</taxon>
        <taxon>Heterobranchia</taxon>
        <taxon>Euthyneura</taxon>
        <taxon>Panpulmonata</taxon>
        <taxon>Eupulmonata</taxon>
        <taxon>Stylommatophora</taxon>
        <taxon>Helicina</taxon>
        <taxon>Helicoidea</taxon>
        <taxon>Geomitridae</taxon>
        <taxon>Candidula</taxon>
    </lineage>
</organism>
<evidence type="ECO:0000256" key="8">
    <source>
        <dbReference type="PROSITE-ProRule" id="PRU00385"/>
    </source>
</evidence>
<evidence type="ECO:0000256" key="11">
    <source>
        <dbReference type="SAM" id="Phobius"/>
    </source>
</evidence>
<feature type="region of interest" description="Disordered" evidence="10">
    <location>
        <begin position="376"/>
        <end position="409"/>
    </location>
</feature>
<feature type="topological domain" description="Perinuclear space" evidence="8">
    <location>
        <begin position="520"/>
        <end position="549"/>
    </location>
</feature>
<dbReference type="EMBL" id="CAJHNH020001628">
    <property type="protein sequence ID" value="CAG5123827.1"/>
    <property type="molecule type" value="Genomic_DNA"/>
</dbReference>
<comment type="similarity">
    <text evidence="2">Belongs to the nesprin family.</text>
</comment>
<evidence type="ECO:0000259" key="12">
    <source>
        <dbReference type="PROSITE" id="PS51049"/>
    </source>
</evidence>
<dbReference type="InterPro" id="IPR052403">
    <property type="entry name" value="LINC-complex_assoc"/>
</dbReference>
<evidence type="ECO:0000256" key="2">
    <source>
        <dbReference type="ARBA" id="ARBA00008619"/>
    </source>
</evidence>
<evidence type="ECO:0000313" key="14">
    <source>
        <dbReference type="Proteomes" id="UP000678393"/>
    </source>
</evidence>
<dbReference type="PANTHER" id="PTHR47535">
    <property type="entry name" value="MUSCLE-SPECIFIC PROTEIN 300 KDA, ISOFORM G"/>
    <property type="match status" value="1"/>
</dbReference>
<dbReference type="GO" id="GO:0005640">
    <property type="term" value="C:nuclear outer membrane"/>
    <property type="evidence" value="ECO:0007669"/>
    <property type="project" value="TreeGrafter"/>
</dbReference>
<dbReference type="GO" id="GO:0005737">
    <property type="term" value="C:cytoplasm"/>
    <property type="evidence" value="ECO:0007669"/>
    <property type="project" value="TreeGrafter"/>
</dbReference>
<dbReference type="SMART" id="SM01249">
    <property type="entry name" value="KASH"/>
    <property type="match status" value="1"/>
</dbReference>
<feature type="coiled-coil region" evidence="9">
    <location>
        <begin position="193"/>
        <end position="220"/>
    </location>
</feature>
<comment type="caution">
    <text evidence="13">The sequence shown here is derived from an EMBL/GenBank/DDBJ whole genome shotgun (WGS) entry which is preliminary data.</text>
</comment>
<protein>
    <recommendedName>
        <fullName evidence="12">KASH domain-containing protein</fullName>
    </recommendedName>
</protein>
<dbReference type="GO" id="GO:0034993">
    <property type="term" value="C:meiotic nuclear membrane microtubule tethering complex"/>
    <property type="evidence" value="ECO:0007669"/>
    <property type="project" value="TreeGrafter"/>
</dbReference>
<feature type="transmembrane region" description="Helical" evidence="11">
    <location>
        <begin position="501"/>
        <end position="519"/>
    </location>
</feature>
<dbReference type="Gene3D" id="1.20.58.60">
    <property type="match status" value="2"/>
</dbReference>
<evidence type="ECO:0000256" key="7">
    <source>
        <dbReference type="ARBA" id="ARBA00023242"/>
    </source>
</evidence>
<evidence type="ECO:0000256" key="4">
    <source>
        <dbReference type="ARBA" id="ARBA00022737"/>
    </source>
</evidence>
<dbReference type="InterPro" id="IPR012315">
    <property type="entry name" value="KASH"/>
</dbReference>
<reference evidence="13" key="1">
    <citation type="submission" date="2021-04" db="EMBL/GenBank/DDBJ databases">
        <authorList>
            <consortium name="Molecular Ecology Group"/>
        </authorList>
    </citation>
    <scope>NUCLEOTIDE SEQUENCE</scope>
</reference>
<dbReference type="Proteomes" id="UP000678393">
    <property type="component" value="Unassembled WGS sequence"/>
</dbReference>
<evidence type="ECO:0000256" key="1">
    <source>
        <dbReference type="ARBA" id="ARBA00004126"/>
    </source>
</evidence>
<keyword evidence="3 8" id="KW-0812">Transmembrane</keyword>
<evidence type="ECO:0000256" key="9">
    <source>
        <dbReference type="SAM" id="Coils"/>
    </source>
</evidence>
<proteinExistence type="inferred from homology"/>
<dbReference type="OrthoDB" id="18853at2759"/>
<comment type="subcellular location">
    <subcellularLocation>
        <location evidence="1">Nucleus membrane</location>
    </subcellularLocation>
</comment>
<feature type="compositionally biased region" description="Polar residues" evidence="10">
    <location>
        <begin position="376"/>
        <end position="389"/>
    </location>
</feature>
<keyword evidence="9" id="KW-0175">Coiled coil</keyword>
<gene>
    <name evidence="13" type="ORF">CUNI_LOCUS9385</name>
</gene>
<feature type="topological domain" description="Cytoplasmic" evidence="8">
    <location>
        <begin position="1"/>
        <end position="498"/>
    </location>
</feature>
<evidence type="ECO:0000256" key="6">
    <source>
        <dbReference type="ARBA" id="ARBA00023136"/>
    </source>
</evidence>
<keyword evidence="6 8" id="KW-0472">Membrane</keyword>
<evidence type="ECO:0000256" key="5">
    <source>
        <dbReference type="ARBA" id="ARBA00022989"/>
    </source>
</evidence>
<dbReference type="PROSITE" id="PS51049">
    <property type="entry name" value="KASH"/>
    <property type="match status" value="1"/>
</dbReference>
<evidence type="ECO:0000256" key="10">
    <source>
        <dbReference type="SAM" id="MobiDB-lite"/>
    </source>
</evidence>
<name>A0A8S3Z2T7_9EUPU</name>
<accession>A0A8S3Z2T7</accession>
<keyword evidence="7" id="KW-0539">Nucleus</keyword>
<dbReference type="PANTHER" id="PTHR47535:SF1">
    <property type="entry name" value="NESPRIN-1"/>
    <property type="match status" value="1"/>
</dbReference>
<dbReference type="Pfam" id="PF10541">
    <property type="entry name" value="KASH"/>
    <property type="match status" value="1"/>
</dbReference>
<dbReference type="GO" id="GO:0051015">
    <property type="term" value="F:actin filament binding"/>
    <property type="evidence" value="ECO:0007669"/>
    <property type="project" value="TreeGrafter"/>
</dbReference>
<feature type="domain" description="KASH" evidence="12">
    <location>
        <begin position="490"/>
        <end position="549"/>
    </location>
</feature>
<dbReference type="AlphaFoldDB" id="A0A8S3Z2T7"/>
<keyword evidence="14" id="KW-1185">Reference proteome</keyword>
<dbReference type="GO" id="GO:0007097">
    <property type="term" value="P:nuclear migration"/>
    <property type="evidence" value="ECO:0007669"/>
    <property type="project" value="TreeGrafter"/>
</dbReference>
<keyword evidence="4" id="KW-0677">Repeat</keyword>